<evidence type="ECO:0000313" key="1">
    <source>
        <dbReference type="EMBL" id="JAH90589.1"/>
    </source>
</evidence>
<protein>
    <submittedName>
        <fullName evidence="1">Uncharacterized protein</fullName>
    </submittedName>
</protein>
<reference evidence="1" key="1">
    <citation type="submission" date="2014-11" db="EMBL/GenBank/DDBJ databases">
        <authorList>
            <person name="Amaro Gonzalez C."/>
        </authorList>
    </citation>
    <scope>NUCLEOTIDE SEQUENCE</scope>
</reference>
<accession>A0A0E9WJK7</accession>
<name>A0A0E9WJK7_ANGAN</name>
<proteinExistence type="predicted"/>
<sequence>MDDRTRGNSLRVLLSLWLLRGRNGLHNLAVQNAFLANSFPWSLFHWNCECRILGGVFALLRFGHSFPFHVKNL</sequence>
<organism evidence="1">
    <name type="scientific">Anguilla anguilla</name>
    <name type="common">European freshwater eel</name>
    <name type="synonym">Muraena anguilla</name>
    <dbReference type="NCBI Taxonomy" id="7936"/>
    <lineage>
        <taxon>Eukaryota</taxon>
        <taxon>Metazoa</taxon>
        <taxon>Chordata</taxon>
        <taxon>Craniata</taxon>
        <taxon>Vertebrata</taxon>
        <taxon>Euteleostomi</taxon>
        <taxon>Actinopterygii</taxon>
        <taxon>Neopterygii</taxon>
        <taxon>Teleostei</taxon>
        <taxon>Anguilliformes</taxon>
        <taxon>Anguillidae</taxon>
        <taxon>Anguilla</taxon>
    </lineage>
</organism>
<reference evidence="1" key="2">
    <citation type="journal article" date="2015" name="Fish Shellfish Immunol.">
        <title>Early steps in the European eel (Anguilla anguilla)-Vibrio vulnificus interaction in the gills: Role of the RtxA13 toxin.</title>
        <authorList>
            <person name="Callol A."/>
            <person name="Pajuelo D."/>
            <person name="Ebbesson L."/>
            <person name="Teles M."/>
            <person name="MacKenzie S."/>
            <person name="Amaro C."/>
        </authorList>
    </citation>
    <scope>NUCLEOTIDE SEQUENCE</scope>
</reference>
<dbReference type="EMBL" id="GBXM01017988">
    <property type="protein sequence ID" value="JAH90589.1"/>
    <property type="molecule type" value="Transcribed_RNA"/>
</dbReference>
<dbReference type="AlphaFoldDB" id="A0A0E9WJK7"/>